<dbReference type="Proteomes" id="UP000198790">
    <property type="component" value="Unassembled WGS sequence"/>
</dbReference>
<dbReference type="OrthoDB" id="825605at2"/>
<keyword evidence="2" id="KW-1185">Reference proteome</keyword>
<dbReference type="EMBL" id="FOKK01000004">
    <property type="protein sequence ID" value="SFB09792.1"/>
    <property type="molecule type" value="Genomic_DNA"/>
</dbReference>
<dbReference type="RefSeq" id="WP_092895637.1">
    <property type="nucleotide sequence ID" value="NZ_CAXBKE010000063.1"/>
</dbReference>
<accession>A0A1I0Y9B4</accession>
<protein>
    <submittedName>
        <fullName evidence="1">Uncharacterized protein</fullName>
    </submittedName>
</protein>
<reference evidence="1 2" key="1">
    <citation type="submission" date="2016-10" db="EMBL/GenBank/DDBJ databases">
        <authorList>
            <person name="de Groot N.N."/>
        </authorList>
    </citation>
    <scope>NUCLEOTIDE SEQUENCE [LARGE SCALE GENOMIC DNA]</scope>
    <source>
        <strain evidence="1 2">DSM 23399</strain>
    </source>
</reference>
<proteinExistence type="predicted"/>
<evidence type="ECO:0000313" key="2">
    <source>
        <dbReference type="Proteomes" id="UP000198790"/>
    </source>
</evidence>
<name>A0A1I0Y9B4_9BACT</name>
<sequence length="140" mass="15959">MSALLQTNPSSTDQVISLANGFSKVSVNQQEIVKIFNQKSGLVMQGMCKFEENCEALYPLFRGLSEAGKPKSLNLRFSSAEKTAYFYYPVANQREVSSFFSELILLLQKEVKFKKVLKEVITNRNHFNSEQFLLQNAMMD</sequence>
<gene>
    <name evidence="1" type="ORF">SAMN04489723_104182</name>
</gene>
<organism evidence="1 2">
    <name type="scientific">Algoriphagus aquimarinus</name>
    <dbReference type="NCBI Taxonomy" id="237018"/>
    <lineage>
        <taxon>Bacteria</taxon>
        <taxon>Pseudomonadati</taxon>
        <taxon>Bacteroidota</taxon>
        <taxon>Cytophagia</taxon>
        <taxon>Cytophagales</taxon>
        <taxon>Cyclobacteriaceae</taxon>
        <taxon>Algoriphagus</taxon>
    </lineage>
</organism>
<dbReference type="STRING" id="237018.SAMN04489723_104182"/>
<evidence type="ECO:0000313" key="1">
    <source>
        <dbReference type="EMBL" id="SFB09792.1"/>
    </source>
</evidence>
<dbReference type="AlphaFoldDB" id="A0A1I0Y9B4"/>